<evidence type="ECO:0000313" key="2">
    <source>
        <dbReference type="EMBL" id="EHK40778.1"/>
    </source>
</evidence>
<gene>
    <name evidence="2" type="ORF">TRIATDRAFT_85381</name>
</gene>
<dbReference type="HOGENOM" id="CLU_2306525_0_0_1"/>
<feature type="chain" id="PRO_5003524967" description="Secreted protein" evidence="1">
    <location>
        <begin position="34"/>
        <end position="100"/>
    </location>
</feature>
<protein>
    <recommendedName>
        <fullName evidence="4">Secreted protein</fullName>
    </recommendedName>
</protein>
<dbReference type="AlphaFoldDB" id="G9P7G3"/>
<name>G9P7G3_HYPAI</name>
<evidence type="ECO:0000313" key="3">
    <source>
        <dbReference type="Proteomes" id="UP000005426"/>
    </source>
</evidence>
<accession>G9P7G3</accession>
<dbReference type="Proteomes" id="UP000005426">
    <property type="component" value="Unassembled WGS sequence"/>
</dbReference>
<organism evidence="2 3">
    <name type="scientific">Hypocrea atroviridis (strain ATCC 20476 / IMI 206040)</name>
    <name type="common">Trichoderma atroviride</name>
    <dbReference type="NCBI Taxonomy" id="452589"/>
    <lineage>
        <taxon>Eukaryota</taxon>
        <taxon>Fungi</taxon>
        <taxon>Dikarya</taxon>
        <taxon>Ascomycota</taxon>
        <taxon>Pezizomycotina</taxon>
        <taxon>Sordariomycetes</taxon>
        <taxon>Hypocreomycetidae</taxon>
        <taxon>Hypocreales</taxon>
        <taxon>Hypocreaceae</taxon>
        <taxon>Trichoderma</taxon>
    </lineage>
</organism>
<proteinExistence type="predicted"/>
<evidence type="ECO:0008006" key="4">
    <source>
        <dbReference type="Google" id="ProtNLM"/>
    </source>
</evidence>
<keyword evidence="3" id="KW-1185">Reference proteome</keyword>
<evidence type="ECO:0000256" key="1">
    <source>
        <dbReference type="SAM" id="SignalP"/>
    </source>
</evidence>
<comment type="caution">
    <text evidence="2">The sequence shown here is derived from an EMBL/GenBank/DDBJ whole genome shotgun (WGS) entry which is preliminary data.</text>
</comment>
<reference evidence="2 3" key="1">
    <citation type="journal article" date="2011" name="Genome Biol.">
        <title>Comparative genome sequence analysis underscores mycoparasitism as the ancestral life style of Trichoderma.</title>
        <authorList>
            <person name="Kubicek C.P."/>
            <person name="Herrera-Estrella A."/>
            <person name="Seidl-Seiboth V."/>
            <person name="Martinez D.A."/>
            <person name="Druzhinina I.S."/>
            <person name="Thon M."/>
            <person name="Zeilinger S."/>
            <person name="Casas-Flores S."/>
            <person name="Horwitz B.A."/>
            <person name="Mukherjee P.K."/>
            <person name="Mukherjee M."/>
            <person name="Kredics L."/>
            <person name="Alcaraz L.D."/>
            <person name="Aerts A."/>
            <person name="Antal Z."/>
            <person name="Atanasova L."/>
            <person name="Cervantes-Badillo M.G."/>
            <person name="Challacombe J."/>
            <person name="Chertkov O."/>
            <person name="McCluskey K."/>
            <person name="Coulpier F."/>
            <person name="Deshpande N."/>
            <person name="von Doehren H."/>
            <person name="Ebbole D.J."/>
            <person name="Esquivel-Naranjo E.U."/>
            <person name="Fekete E."/>
            <person name="Flipphi M."/>
            <person name="Glaser F."/>
            <person name="Gomez-Rodriguez E.Y."/>
            <person name="Gruber S."/>
            <person name="Han C."/>
            <person name="Henrissat B."/>
            <person name="Hermosa R."/>
            <person name="Hernandez-Onate M."/>
            <person name="Karaffa L."/>
            <person name="Kosti I."/>
            <person name="Le Crom S."/>
            <person name="Lindquist E."/>
            <person name="Lucas S."/>
            <person name="Luebeck M."/>
            <person name="Luebeck P.S."/>
            <person name="Margeot A."/>
            <person name="Metz B."/>
            <person name="Misra M."/>
            <person name="Nevalainen H."/>
            <person name="Omann M."/>
            <person name="Packer N."/>
            <person name="Perrone G."/>
            <person name="Uresti-Rivera E.E."/>
            <person name="Salamov A."/>
            <person name="Schmoll M."/>
            <person name="Seiboth B."/>
            <person name="Shapiro H."/>
            <person name="Sukno S."/>
            <person name="Tamayo-Ramos J.A."/>
            <person name="Tisch D."/>
            <person name="Wiest A."/>
            <person name="Wilkinson H.H."/>
            <person name="Zhang M."/>
            <person name="Coutinho P.M."/>
            <person name="Kenerley C.M."/>
            <person name="Monte E."/>
            <person name="Baker S.E."/>
            <person name="Grigoriev I.V."/>
        </authorList>
    </citation>
    <scope>NUCLEOTIDE SEQUENCE [LARGE SCALE GENOMIC DNA]</scope>
    <source>
        <strain evidence="3">ATCC 20476 / IMI 206040</strain>
    </source>
</reference>
<feature type="signal peptide" evidence="1">
    <location>
        <begin position="1"/>
        <end position="33"/>
    </location>
</feature>
<keyword evidence="1" id="KW-0732">Signal</keyword>
<dbReference type="EMBL" id="ABDG02000027">
    <property type="protein sequence ID" value="EHK40778.1"/>
    <property type="molecule type" value="Genomic_DNA"/>
</dbReference>
<sequence length="100" mass="11183">MVSATAILLLYTSSSIRSGYLVFWLCVFGGAEGGDSSASSCLFSHPELAHVDNWFRINKAWLAHGPTQLNRESLEHCYCIMKESKPLHNEVLSLGKTHEW</sequence>